<name>A0A2X1N663_ECOLX</name>
<evidence type="ECO:0000256" key="2">
    <source>
        <dbReference type="PROSITE-ProRule" id="PRU01091"/>
    </source>
</evidence>
<dbReference type="Gene3D" id="1.10.10.10">
    <property type="entry name" value="Winged helix-like DNA-binding domain superfamily/Winged helix DNA-binding domain"/>
    <property type="match status" value="1"/>
</dbReference>
<dbReference type="InterPro" id="IPR036388">
    <property type="entry name" value="WH-like_DNA-bd_sf"/>
</dbReference>
<reference evidence="4 5" key="1">
    <citation type="submission" date="2018-06" db="EMBL/GenBank/DDBJ databases">
        <authorList>
            <consortium name="Pathogen Informatics"/>
            <person name="Doyle S."/>
        </authorList>
    </citation>
    <scope>NUCLEOTIDE SEQUENCE [LARGE SCALE GENOMIC DNA]</scope>
    <source>
        <strain evidence="4 5">NCTC9073</strain>
    </source>
</reference>
<accession>A0A2X1N663</accession>
<dbReference type="AlphaFoldDB" id="A0A2X1N663"/>
<feature type="DNA-binding region" description="OmpR/PhoB-type" evidence="2">
    <location>
        <begin position="1"/>
        <end position="50"/>
    </location>
</feature>
<gene>
    <name evidence="4" type="primary">basR_2</name>
    <name evidence="4" type="ORF">NCTC9073_04088</name>
</gene>
<feature type="domain" description="OmpR/PhoB-type" evidence="3">
    <location>
        <begin position="1"/>
        <end position="50"/>
    </location>
</feature>
<dbReference type="GO" id="GO:0000160">
    <property type="term" value="P:phosphorelay signal transduction system"/>
    <property type="evidence" value="ECO:0007669"/>
    <property type="project" value="InterPro"/>
</dbReference>
<organism evidence="4 5">
    <name type="scientific">Escherichia coli</name>
    <dbReference type="NCBI Taxonomy" id="562"/>
    <lineage>
        <taxon>Bacteria</taxon>
        <taxon>Pseudomonadati</taxon>
        <taxon>Pseudomonadota</taxon>
        <taxon>Gammaproteobacteria</taxon>
        <taxon>Enterobacterales</taxon>
        <taxon>Enterobacteriaceae</taxon>
        <taxon>Escherichia</taxon>
    </lineage>
</organism>
<evidence type="ECO:0000259" key="3">
    <source>
        <dbReference type="PROSITE" id="PS51755"/>
    </source>
</evidence>
<dbReference type="Pfam" id="PF00486">
    <property type="entry name" value="Trans_reg_C"/>
    <property type="match status" value="1"/>
</dbReference>
<keyword evidence="1 2" id="KW-0238">DNA-binding</keyword>
<dbReference type="GO" id="GO:0003677">
    <property type="term" value="F:DNA binding"/>
    <property type="evidence" value="ECO:0007669"/>
    <property type="project" value="UniProtKB-UniRule"/>
</dbReference>
<dbReference type="SUPFAM" id="SSF46894">
    <property type="entry name" value="C-terminal effector domain of the bipartite response regulators"/>
    <property type="match status" value="1"/>
</dbReference>
<dbReference type="CDD" id="cd00383">
    <property type="entry name" value="trans_reg_C"/>
    <property type="match status" value="1"/>
</dbReference>
<sequence>MHREILYNDIYNWDNEPSTNTLEVHIHNLRDKVGKARIRTVRGFGYMLVANEEKLIESDAFSAPTNIAAPTADIDHRGHFVGV</sequence>
<dbReference type="InterPro" id="IPR001867">
    <property type="entry name" value="OmpR/PhoB-type_DNA-bd"/>
</dbReference>
<evidence type="ECO:0000256" key="1">
    <source>
        <dbReference type="ARBA" id="ARBA00023125"/>
    </source>
</evidence>
<dbReference type="InterPro" id="IPR016032">
    <property type="entry name" value="Sig_transdc_resp-reg_C-effctor"/>
</dbReference>
<dbReference type="GO" id="GO:0006355">
    <property type="term" value="P:regulation of DNA-templated transcription"/>
    <property type="evidence" value="ECO:0007669"/>
    <property type="project" value="InterPro"/>
</dbReference>
<dbReference type="Proteomes" id="UP000250780">
    <property type="component" value="Unassembled WGS sequence"/>
</dbReference>
<evidence type="ECO:0000313" key="4">
    <source>
        <dbReference type="EMBL" id="SPX12712.1"/>
    </source>
</evidence>
<dbReference type="EMBL" id="UASD01000008">
    <property type="protein sequence ID" value="SPX12712.1"/>
    <property type="molecule type" value="Genomic_DNA"/>
</dbReference>
<evidence type="ECO:0000313" key="5">
    <source>
        <dbReference type="Proteomes" id="UP000250780"/>
    </source>
</evidence>
<protein>
    <submittedName>
        <fullName evidence="4">DNA-binding transcriptional regulator BasR</fullName>
    </submittedName>
</protein>
<proteinExistence type="predicted"/>
<dbReference type="PROSITE" id="PS51755">
    <property type="entry name" value="OMPR_PHOB"/>
    <property type="match status" value="1"/>
</dbReference>